<keyword evidence="1" id="KW-0812">Transmembrane</keyword>
<dbReference type="EMBL" id="ML996083">
    <property type="protein sequence ID" value="KAF2154741.1"/>
    <property type="molecule type" value="Genomic_DNA"/>
</dbReference>
<evidence type="ECO:0008006" key="4">
    <source>
        <dbReference type="Google" id="ProtNLM"/>
    </source>
</evidence>
<keyword evidence="1" id="KW-0472">Membrane</keyword>
<dbReference type="PANTHER" id="PTHR28254">
    <property type="entry name" value="CYTOCHROME B-C1 COMPLEX SUBUNIT 10"/>
    <property type="match status" value="1"/>
</dbReference>
<dbReference type="GO" id="GO:0006122">
    <property type="term" value="P:mitochondrial electron transport, ubiquinol to cytochrome c"/>
    <property type="evidence" value="ECO:0007669"/>
    <property type="project" value="InterPro"/>
</dbReference>
<name>A0A9P4J437_9PEZI</name>
<keyword evidence="1" id="KW-1133">Transmembrane helix</keyword>
<accession>A0A9P4J437</accession>
<feature type="transmembrane region" description="Helical" evidence="1">
    <location>
        <begin position="61"/>
        <end position="81"/>
    </location>
</feature>
<keyword evidence="3" id="KW-1185">Reference proteome</keyword>
<dbReference type="PANTHER" id="PTHR28254:SF1">
    <property type="entry name" value="CYTOCHROME B-C1 COMPLEX SUBUNIT 10, MITOCHONDRIAL"/>
    <property type="match status" value="1"/>
</dbReference>
<dbReference type="Proteomes" id="UP000799439">
    <property type="component" value="Unassembled WGS sequence"/>
</dbReference>
<protein>
    <recommendedName>
        <fullName evidence="4">Cytochrome b-c1 complex subunit 10</fullName>
    </recommendedName>
</protein>
<gene>
    <name evidence="2" type="ORF">K461DRAFT_266117</name>
</gene>
<evidence type="ECO:0000313" key="3">
    <source>
        <dbReference type="Proteomes" id="UP000799439"/>
    </source>
</evidence>
<dbReference type="OrthoDB" id="2391627at2759"/>
<dbReference type="InterPro" id="IPR019182">
    <property type="entry name" value="Cytochrome_b-c1_su10_fun"/>
</dbReference>
<sequence>MKPSAILGANSTNYGTTFTGAGGIQPWAQLPKYDTYKSKYGPNYKIAPNFHGISLTRASQFGTMAAGFGIAAGIFAVFFFGEVPKVRKDILSKLPVIGDNFIREVAPEDNPF</sequence>
<dbReference type="GO" id="GO:0005739">
    <property type="term" value="C:mitochondrion"/>
    <property type="evidence" value="ECO:0007669"/>
    <property type="project" value="GOC"/>
</dbReference>
<organism evidence="2 3">
    <name type="scientific">Myriangium duriaei CBS 260.36</name>
    <dbReference type="NCBI Taxonomy" id="1168546"/>
    <lineage>
        <taxon>Eukaryota</taxon>
        <taxon>Fungi</taxon>
        <taxon>Dikarya</taxon>
        <taxon>Ascomycota</taxon>
        <taxon>Pezizomycotina</taxon>
        <taxon>Dothideomycetes</taxon>
        <taxon>Dothideomycetidae</taxon>
        <taxon>Myriangiales</taxon>
        <taxon>Myriangiaceae</taxon>
        <taxon>Myriangium</taxon>
    </lineage>
</organism>
<evidence type="ECO:0000256" key="1">
    <source>
        <dbReference type="SAM" id="Phobius"/>
    </source>
</evidence>
<evidence type="ECO:0000313" key="2">
    <source>
        <dbReference type="EMBL" id="KAF2154741.1"/>
    </source>
</evidence>
<dbReference type="Pfam" id="PF09796">
    <property type="entry name" value="QCR10"/>
    <property type="match status" value="1"/>
</dbReference>
<reference evidence="2" key="1">
    <citation type="journal article" date="2020" name="Stud. Mycol.">
        <title>101 Dothideomycetes genomes: a test case for predicting lifestyles and emergence of pathogens.</title>
        <authorList>
            <person name="Haridas S."/>
            <person name="Albert R."/>
            <person name="Binder M."/>
            <person name="Bloem J."/>
            <person name="Labutti K."/>
            <person name="Salamov A."/>
            <person name="Andreopoulos B."/>
            <person name="Baker S."/>
            <person name="Barry K."/>
            <person name="Bills G."/>
            <person name="Bluhm B."/>
            <person name="Cannon C."/>
            <person name="Castanera R."/>
            <person name="Culley D."/>
            <person name="Daum C."/>
            <person name="Ezra D."/>
            <person name="Gonzalez J."/>
            <person name="Henrissat B."/>
            <person name="Kuo A."/>
            <person name="Liang C."/>
            <person name="Lipzen A."/>
            <person name="Lutzoni F."/>
            <person name="Magnuson J."/>
            <person name="Mondo S."/>
            <person name="Nolan M."/>
            <person name="Ohm R."/>
            <person name="Pangilinan J."/>
            <person name="Park H.-J."/>
            <person name="Ramirez L."/>
            <person name="Alfaro M."/>
            <person name="Sun H."/>
            <person name="Tritt A."/>
            <person name="Yoshinaga Y."/>
            <person name="Zwiers L.-H."/>
            <person name="Turgeon B."/>
            <person name="Goodwin S."/>
            <person name="Spatafora J."/>
            <person name="Crous P."/>
            <person name="Grigoriev I."/>
        </authorList>
    </citation>
    <scope>NUCLEOTIDE SEQUENCE</scope>
    <source>
        <strain evidence="2">CBS 260.36</strain>
    </source>
</reference>
<proteinExistence type="predicted"/>
<comment type="caution">
    <text evidence="2">The sequence shown here is derived from an EMBL/GenBank/DDBJ whole genome shotgun (WGS) entry which is preliminary data.</text>
</comment>
<dbReference type="AlphaFoldDB" id="A0A9P4J437"/>